<comment type="caution">
    <text evidence="1">The sequence shown here is derived from an EMBL/GenBank/DDBJ whole genome shotgun (WGS) entry which is preliminary data.</text>
</comment>
<accession>A0A8H7ULW9</accession>
<evidence type="ECO:0000313" key="2">
    <source>
        <dbReference type="Proteomes" id="UP000603453"/>
    </source>
</evidence>
<gene>
    <name evidence="1" type="ORF">INT47_003578</name>
</gene>
<keyword evidence="2" id="KW-1185">Reference proteome</keyword>
<dbReference type="OrthoDB" id="2238225at2759"/>
<evidence type="ECO:0008006" key="3">
    <source>
        <dbReference type="Google" id="ProtNLM"/>
    </source>
</evidence>
<name>A0A8H7ULW9_9FUNG</name>
<organism evidence="1 2">
    <name type="scientific">Mucor saturninus</name>
    <dbReference type="NCBI Taxonomy" id="64648"/>
    <lineage>
        <taxon>Eukaryota</taxon>
        <taxon>Fungi</taxon>
        <taxon>Fungi incertae sedis</taxon>
        <taxon>Mucoromycota</taxon>
        <taxon>Mucoromycotina</taxon>
        <taxon>Mucoromycetes</taxon>
        <taxon>Mucorales</taxon>
        <taxon>Mucorineae</taxon>
        <taxon>Mucoraceae</taxon>
        <taxon>Mucor</taxon>
    </lineage>
</organism>
<dbReference type="AlphaFoldDB" id="A0A8H7ULW9"/>
<dbReference type="Proteomes" id="UP000603453">
    <property type="component" value="Unassembled WGS sequence"/>
</dbReference>
<protein>
    <recommendedName>
        <fullName evidence="3">F-box domain-containing protein</fullName>
    </recommendedName>
</protein>
<sequence length="494" mass="55230">MGYSKSHLPEEVVLIIFNYIPNWNDRLQYATICKHYWHCINKNGSVRQVDLFAEKNLLKFKLARSVLLKRNVAVPDFGSRAVRSLSICRNLQTFVVRDKLMSGFIIGNLLKAAANSHNSIGFIVPASASDIWKSILDKQKFRAGAISVRCEFDDEANEFNTASSISDNTIDDLIASEGYQSCSIEPLPESFIVKNLGNTVASIGHSFAGCIICFEEVKFLITSFDAFVHIQNADDCSFDNKWINKKTFAKLHHKFEKGKNFFEVSVILHGCVELLAVGGLVALKGKPVDAFLGSSVKPLKNSSVVDGDRLSSKIFINKHGQQVIRSERLLRQYYKEGCCNLWSFHLQATHDMGFFPINPLNADNHPSVNSIALSLQSFIINSFARRQVDRSDLEALLLRVGDSADFMKRSLKLDEFNGATFGAIYDAITEEGKWKEMVKIVKMLEAGEISLGSSKEEIVANKRMVLSVGNRGYLKALSDLNDKNVEIAKSRMSM</sequence>
<dbReference type="EMBL" id="JAEPRD010000521">
    <property type="protein sequence ID" value="KAG2190896.1"/>
    <property type="molecule type" value="Genomic_DNA"/>
</dbReference>
<evidence type="ECO:0000313" key="1">
    <source>
        <dbReference type="EMBL" id="KAG2190896.1"/>
    </source>
</evidence>
<reference evidence="1" key="1">
    <citation type="submission" date="2020-12" db="EMBL/GenBank/DDBJ databases">
        <title>Metabolic potential, ecology and presence of endohyphal bacteria is reflected in genomic diversity of Mucoromycotina.</title>
        <authorList>
            <person name="Muszewska A."/>
            <person name="Okrasinska A."/>
            <person name="Steczkiewicz K."/>
            <person name="Drgas O."/>
            <person name="Orlowska M."/>
            <person name="Perlinska-Lenart U."/>
            <person name="Aleksandrzak-Piekarczyk T."/>
            <person name="Szatraj K."/>
            <person name="Zielenkiewicz U."/>
            <person name="Pilsyk S."/>
            <person name="Malc E."/>
            <person name="Mieczkowski P."/>
            <person name="Kruszewska J.S."/>
            <person name="Biernat P."/>
            <person name="Pawlowska J."/>
        </authorList>
    </citation>
    <scope>NUCLEOTIDE SEQUENCE</scope>
    <source>
        <strain evidence="1">WA0000017839</strain>
    </source>
</reference>
<proteinExistence type="predicted"/>